<feature type="region of interest" description="Disordered" evidence="1">
    <location>
        <begin position="1"/>
        <end position="33"/>
    </location>
</feature>
<comment type="caution">
    <text evidence="2">The sequence shown here is derived from an EMBL/GenBank/DDBJ whole genome shotgun (WGS) entry which is preliminary data.</text>
</comment>
<sequence length="80" mass="9002">MTDAKDTPEGRVVAEKYGDILSLDRPEPSRKHPRMALGNRAKIFSPFAALRGFDEELSRERSEAIARKEDTPTGEDWEGV</sequence>
<dbReference type="EMBL" id="BQKV01000098">
    <property type="protein sequence ID" value="GJN65600.1"/>
    <property type="molecule type" value="Genomic_DNA"/>
</dbReference>
<keyword evidence="3" id="KW-1185">Reference proteome</keyword>
<organism evidence="2 3">
    <name type="scientific">Faecalibacterium gallinarum</name>
    <dbReference type="NCBI Taxonomy" id="2903556"/>
    <lineage>
        <taxon>Bacteria</taxon>
        <taxon>Bacillati</taxon>
        <taxon>Bacillota</taxon>
        <taxon>Clostridia</taxon>
        <taxon>Eubacteriales</taxon>
        <taxon>Oscillospiraceae</taxon>
        <taxon>Faecalibacterium</taxon>
    </lineage>
</organism>
<accession>A0AA37J0E2</accession>
<dbReference type="RefSeq" id="WP_238317812.1">
    <property type="nucleotide sequence ID" value="NZ_BQKV01000098.1"/>
</dbReference>
<evidence type="ECO:0000313" key="2">
    <source>
        <dbReference type="EMBL" id="GJN65600.1"/>
    </source>
</evidence>
<protein>
    <submittedName>
        <fullName evidence="2">Uncharacterized protein</fullName>
    </submittedName>
</protein>
<reference evidence="2" key="1">
    <citation type="journal article" date="2022" name="Int. J. Syst. Evol. Microbiol.">
        <title>Genome-based, phenotypic and chemotaxonomic classification of Faecalibacterium strains: proposal of three novel species Faecalibacterium duncaniae sp. nov., Faecalibacterium hattorii sp. nov. and Faecalibacterium gallinarum sp. nov. .</title>
        <authorList>
            <person name="Sakamoto M."/>
            <person name="Sakurai N."/>
            <person name="Tanno H."/>
            <person name="Iino T."/>
            <person name="Ohkuma M."/>
            <person name="Endo A."/>
        </authorList>
    </citation>
    <scope>NUCLEOTIDE SEQUENCE</scope>
    <source>
        <strain evidence="2">JCM 17207</strain>
    </source>
</reference>
<name>A0AA37J0E2_9FIRM</name>
<gene>
    <name evidence="2" type="ORF">JCM17207_22250</name>
</gene>
<evidence type="ECO:0000313" key="3">
    <source>
        <dbReference type="Proteomes" id="UP001055185"/>
    </source>
</evidence>
<dbReference type="AlphaFoldDB" id="A0AA37J0E2"/>
<dbReference type="Proteomes" id="UP001055185">
    <property type="component" value="Unassembled WGS sequence"/>
</dbReference>
<feature type="compositionally biased region" description="Basic and acidic residues" evidence="1">
    <location>
        <begin position="1"/>
        <end position="30"/>
    </location>
</feature>
<proteinExistence type="predicted"/>
<evidence type="ECO:0000256" key="1">
    <source>
        <dbReference type="SAM" id="MobiDB-lite"/>
    </source>
</evidence>